<reference evidence="2" key="1">
    <citation type="journal article" date="2020" name="Stud. Mycol.">
        <title>101 Dothideomycetes genomes: a test case for predicting lifestyles and emergence of pathogens.</title>
        <authorList>
            <person name="Haridas S."/>
            <person name="Albert R."/>
            <person name="Binder M."/>
            <person name="Bloem J."/>
            <person name="Labutti K."/>
            <person name="Salamov A."/>
            <person name="Andreopoulos B."/>
            <person name="Baker S."/>
            <person name="Barry K."/>
            <person name="Bills G."/>
            <person name="Bluhm B."/>
            <person name="Cannon C."/>
            <person name="Castanera R."/>
            <person name="Culley D."/>
            <person name="Daum C."/>
            <person name="Ezra D."/>
            <person name="Gonzalez J."/>
            <person name="Henrissat B."/>
            <person name="Kuo A."/>
            <person name="Liang C."/>
            <person name="Lipzen A."/>
            <person name="Lutzoni F."/>
            <person name="Magnuson J."/>
            <person name="Mondo S."/>
            <person name="Nolan M."/>
            <person name="Ohm R."/>
            <person name="Pangilinan J."/>
            <person name="Park H.-J."/>
            <person name="Ramirez L."/>
            <person name="Alfaro M."/>
            <person name="Sun H."/>
            <person name="Tritt A."/>
            <person name="Yoshinaga Y."/>
            <person name="Zwiers L.-H."/>
            <person name="Turgeon B."/>
            <person name="Goodwin S."/>
            <person name="Spatafora J."/>
            <person name="Crous P."/>
            <person name="Grigoriev I."/>
        </authorList>
    </citation>
    <scope>NUCLEOTIDE SEQUENCE</scope>
    <source>
        <strain evidence="2">CBS 122681</strain>
    </source>
</reference>
<dbReference type="Gene3D" id="1.10.1200.10">
    <property type="entry name" value="ACP-like"/>
    <property type="match status" value="1"/>
</dbReference>
<dbReference type="OrthoDB" id="329835at2759"/>
<dbReference type="PROSITE" id="PS50075">
    <property type="entry name" value="CARRIER"/>
    <property type="match status" value="1"/>
</dbReference>
<name>A0A6A6SZN0_9PLEO</name>
<proteinExistence type="predicted"/>
<organism evidence="2 3">
    <name type="scientific">Lophiostoma macrostomum CBS 122681</name>
    <dbReference type="NCBI Taxonomy" id="1314788"/>
    <lineage>
        <taxon>Eukaryota</taxon>
        <taxon>Fungi</taxon>
        <taxon>Dikarya</taxon>
        <taxon>Ascomycota</taxon>
        <taxon>Pezizomycotina</taxon>
        <taxon>Dothideomycetes</taxon>
        <taxon>Pleosporomycetidae</taxon>
        <taxon>Pleosporales</taxon>
        <taxon>Lophiostomataceae</taxon>
        <taxon>Lophiostoma</taxon>
    </lineage>
</organism>
<protein>
    <recommendedName>
        <fullName evidence="1">Carrier domain-containing protein</fullName>
    </recommendedName>
</protein>
<keyword evidence="3" id="KW-1185">Reference proteome</keyword>
<dbReference type="InterPro" id="IPR036736">
    <property type="entry name" value="ACP-like_sf"/>
</dbReference>
<sequence length="71" mass="7656">MSADDINTDKPLFEYEVDSLVAVELRNWIKKEFVADVAVLDLMSGTSIVVVSALVSKKSTIGLAVQSVVVT</sequence>
<evidence type="ECO:0000259" key="1">
    <source>
        <dbReference type="PROSITE" id="PS50075"/>
    </source>
</evidence>
<evidence type="ECO:0000313" key="2">
    <source>
        <dbReference type="EMBL" id="KAF2653156.1"/>
    </source>
</evidence>
<dbReference type="Pfam" id="PF23297">
    <property type="entry name" value="ACP_SdgA_C"/>
    <property type="match status" value="1"/>
</dbReference>
<accession>A0A6A6SZN0</accession>
<evidence type="ECO:0000313" key="3">
    <source>
        <dbReference type="Proteomes" id="UP000799324"/>
    </source>
</evidence>
<gene>
    <name evidence="2" type="ORF">K491DRAFT_603418</name>
</gene>
<dbReference type="Proteomes" id="UP000799324">
    <property type="component" value="Unassembled WGS sequence"/>
</dbReference>
<dbReference type="InterPro" id="IPR009081">
    <property type="entry name" value="PP-bd_ACP"/>
</dbReference>
<dbReference type="SUPFAM" id="SSF47336">
    <property type="entry name" value="ACP-like"/>
    <property type="match status" value="1"/>
</dbReference>
<feature type="domain" description="Carrier" evidence="1">
    <location>
        <begin position="1"/>
        <end position="59"/>
    </location>
</feature>
<dbReference type="AlphaFoldDB" id="A0A6A6SZN0"/>
<dbReference type="EMBL" id="MU004386">
    <property type="protein sequence ID" value="KAF2653156.1"/>
    <property type="molecule type" value="Genomic_DNA"/>
</dbReference>